<sequence>MSRTHALAPATYSANSYSDDGKLERRPFRPNRTGLQQRLDDRDAVIDAVAAKAAAGKMTDADGLRALSCEVLDALMERRDLRARIWQQMTRIEEAELRKELEKKQQQQNKLQKEKKPQIEQ</sequence>
<dbReference type="AlphaFoldDB" id="A0A9W8ZP15"/>
<dbReference type="Proteomes" id="UP001140510">
    <property type="component" value="Unassembled WGS sequence"/>
</dbReference>
<protein>
    <submittedName>
        <fullName evidence="2">Uncharacterized protein</fullName>
    </submittedName>
</protein>
<evidence type="ECO:0000313" key="2">
    <source>
        <dbReference type="EMBL" id="KAJ4412703.1"/>
    </source>
</evidence>
<organism evidence="2 3">
    <name type="scientific">Didymella pomorum</name>
    <dbReference type="NCBI Taxonomy" id="749634"/>
    <lineage>
        <taxon>Eukaryota</taxon>
        <taxon>Fungi</taxon>
        <taxon>Dikarya</taxon>
        <taxon>Ascomycota</taxon>
        <taxon>Pezizomycotina</taxon>
        <taxon>Dothideomycetes</taxon>
        <taxon>Pleosporomycetidae</taxon>
        <taxon>Pleosporales</taxon>
        <taxon>Pleosporineae</taxon>
        <taxon>Didymellaceae</taxon>
        <taxon>Didymella</taxon>
    </lineage>
</organism>
<accession>A0A9W8ZP15</accession>
<evidence type="ECO:0000256" key="1">
    <source>
        <dbReference type="SAM" id="MobiDB-lite"/>
    </source>
</evidence>
<feature type="region of interest" description="Disordered" evidence="1">
    <location>
        <begin position="1"/>
        <end position="39"/>
    </location>
</feature>
<evidence type="ECO:0000313" key="3">
    <source>
        <dbReference type="Proteomes" id="UP001140510"/>
    </source>
</evidence>
<dbReference type="EMBL" id="JAPEVA010000002">
    <property type="protein sequence ID" value="KAJ4412703.1"/>
    <property type="molecule type" value="Genomic_DNA"/>
</dbReference>
<keyword evidence="3" id="KW-1185">Reference proteome</keyword>
<gene>
    <name evidence="2" type="ORF">N0V91_000465</name>
</gene>
<feature type="region of interest" description="Disordered" evidence="1">
    <location>
        <begin position="100"/>
        <end position="121"/>
    </location>
</feature>
<proteinExistence type="predicted"/>
<comment type="caution">
    <text evidence="2">The sequence shown here is derived from an EMBL/GenBank/DDBJ whole genome shotgun (WGS) entry which is preliminary data.</text>
</comment>
<reference evidence="2" key="1">
    <citation type="submission" date="2022-10" db="EMBL/GenBank/DDBJ databases">
        <title>Tapping the CABI collections for fungal endophytes: first genome assemblies for Collariella, Neodidymelliopsis, Ascochyta clinopodiicola, Didymella pomorum, Didymosphaeria variabile, Neocosmospora piperis and Neocucurbitaria cava.</title>
        <authorList>
            <person name="Hill R."/>
        </authorList>
    </citation>
    <scope>NUCLEOTIDE SEQUENCE</scope>
    <source>
        <strain evidence="2">IMI 355091</strain>
    </source>
</reference>
<name>A0A9W8ZP15_9PLEO</name>